<dbReference type="RefSeq" id="WP_012227586.1">
    <property type="nucleotide sequence ID" value="NZ_HG422565.1"/>
</dbReference>
<dbReference type="EMBL" id="CANL01000027">
    <property type="protein sequence ID" value="CCM64062.1"/>
    <property type="molecule type" value="Genomic_DNA"/>
</dbReference>
<evidence type="ECO:0000256" key="1">
    <source>
        <dbReference type="ARBA" id="ARBA00006525"/>
    </source>
</evidence>
<dbReference type="STRING" id="1229780.BN381_330047"/>
<name>R4Z5X0_9ACTN</name>
<dbReference type="Pfam" id="PF02481">
    <property type="entry name" value="DNA_processg_A"/>
    <property type="match status" value="1"/>
</dbReference>
<keyword evidence="5" id="KW-1185">Reference proteome</keyword>
<feature type="domain" description="Smf/DprA SLOG" evidence="3">
    <location>
        <begin position="120"/>
        <end position="328"/>
    </location>
</feature>
<feature type="compositionally biased region" description="Low complexity" evidence="2">
    <location>
        <begin position="22"/>
        <end position="31"/>
    </location>
</feature>
<feature type="region of interest" description="Disordered" evidence="2">
    <location>
        <begin position="20"/>
        <end position="41"/>
    </location>
</feature>
<gene>
    <name evidence="4" type="ORF">BN381_330047</name>
</gene>
<accession>R4Z5X0</accession>
<reference evidence="4 5" key="1">
    <citation type="journal article" date="2013" name="ISME J.">
        <title>Metabolic model for the filamentous 'Candidatus Microthrix parvicella' based on genomic and metagenomic analyses.</title>
        <authorList>
            <person name="Jon McIlroy S."/>
            <person name="Kristiansen R."/>
            <person name="Albertsen M."/>
            <person name="Michael Karst S."/>
            <person name="Rossetti S."/>
            <person name="Lund Nielsen J."/>
            <person name="Tandoi V."/>
            <person name="James Seviour R."/>
            <person name="Nielsen P.H."/>
        </authorList>
    </citation>
    <scope>NUCLEOTIDE SEQUENCE [LARGE SCALE GENOMIC DNA]</scope>
    <source>
        <strain evidence="4 5">RN1</strain>
    </source>
</reference>
<proteinExistence type="inferred from homology"/>
<dbReference type="HOGENOM" id="CLU_029601_2_3_11"/>
<dbReference type="AlphaFoldDB" id="R4Z5X0"/>
<dbReference type="OrthoDB" id="9785707at2"/>
<dbReference type="PANTHER" id="PTHR43022">
    <property type="entry name" value="PROTEIN SMF"/>
    <property type="match status" value="1"/>
</dbReference>
<dbReference type="PANTHER" id="PTHR43022:SF1">
    <property type="entry name" value="PROTEIN SMF"/>
    <property type="match status" value="1"/>
</dbReference>
<protein>
    <recommendedName>
        <fullName evidence="3">Smf/DprA SLOG domain-containing protein</fullName>
    </recommendedName>
</protein>
<dbReference type="SUPFAM" id="SSF102405">
    <property type="entry name" value="MCP/YpsA-like"/>
    <property type="match status" value="1"/>
</dbReference>
<evidence type="ECO:0000256" key="2">
    <source>
        <dbReference type="SAM" id="MobiDB-lite"/>
    </source>
</evidence>
<dbReference type="Gene3D" id="3.40.50.450">
    <property type="match status" value="1"/>
</dbReference>
<comment type="similarity">
    <text evidence="1">Belongs to the DprA/Smf family.</text>
</comment>
<sequence length="443" mass="45186">MGGGAMDAAEMGGGAMDGGAVGAAEMDGGAETQQGPGVGSDAAVSAATLAGLEGMGMGLLARWCGDPGPRTALALVQSADAPVCAEVTSERWRVWKQQVAVGDVVARTARALASADARALLPCDVGYPDRLADDPRAPAVLIRRGRGAGPGHGEATVAIIGTRRASQVGKEVAAELGAELAGRGITVLSGMARGIDAAAHRGALGVAPTLTIGVIGCGPDQVYPPEHRVLWGQVSAGGGLLGEWPPGVAPNAWRFPARNRLLATLADVVVVVESARSGGSMHTVREAIDRSRPVLAVPGSVRSRVAEGTNLLISEGCDPCVDVTDVLCALSRQASSCEPVRPAARRRPHADARQNSLPGVAEITDRASTDGSTVEDTPTDPVEAAVLAAAGWQSVSLERIADALERSEVQATLLEVAGAVGRLCERGALVERAGWYEQTGRGQ</sequence>
<evidence type="ECO:0000313" key="4">
    <source>
        <dbReference type="EMBL" id="CCM64062.1"/>
    </source>
</evidence>
<organism evidence="4 5">
    <name type="scientific">Candidatus Neomicrothrix parvicella RN1</name>
    <dbReference type="NCBI Taxonomy" id="1229780"/>
    <lineage>
        <taxon>Bacteria</taxon>
        <taxon>Bacillati</taxon>
        <taxon>Actinomycetota</taxon>
        <taxon>Acidimicrobiia</taxon>
        <taxon>Acidimicrobiales</taxon>
        <taxon>Microthrixaceae</taxon>
        <taxon>Candidatus Neomicrothrix</taxon>
    </lineage>
</organism>
<comment type="caution">
    <text evidence="4">The sequence shown here is derived from an EMBL/GenBank/DDBJ whole genome shotgun (WGS) entry which is preliminary data.</text>
</comment>
<dbReference type="GO" id="GO:0009294">
    <property type="term" value="P:DNA-mediated transformation"/>
    <property type="evidence" value="ECO:0007669"/>
    <property type="project" value="InterPro"/>
</dbReference>
<evidence type="ECO:0000313" key="5">
    <source>
        <dbReference type="Proteomes" id="UP000018291"/>
    </source>
</evidence>
<dbReference type="InterPro" id="IPR003488">
    <property type="entry name" value="DprA"/>
</dbReference>
<dbReference type="InterPro" id="IPR057666">
    <property type="entry name" value="DrpA_SLOG"/>
</dbReference>
<evidence type="ECO:0000259" key="3">
    <source>
        <dbReference type="Pfam" id="PF02481"/>
    </source>
</evidence>
<dbReference type="Proteomes" id="UP000018291">
    <property type="component" value="Unassembled WGS sequence"/>
</dbReference>
<dbReference type="eggNOG" id="COG0758">
    <property type="taxonomic scope" value="Bacteria"/>
</dbReference>